<dbReference type="OrthoDB" id="6121517at2"/>
<dbReference type="Proteomes" id="UP000198773">
    <property type="component" value="Unassembled WGS sequence"/>
</dbReference>
<keyword evidence="4 9" id="KW-0488">Methylation</keyword>
<proteinExistence type="inferred from homology"/>
<gene>
    <name evidence="11" type="ORF">SAMN04488051_107157</name>
</gene>
<comment type="similarity">
    <text evidence="2 9">Belongs to the GSP I family.</text>
</comment>
<dbReference type="PANTHER" id="PTHR38779:SF2">
    <property type="entry name" value="TYPE II SECRETION SYSTEM PROTEIN I-RELATED"/>
    <property type="match status" value="1"/>
</dbReference>
<dbReference type="Gene3D" id="3.30.1300.30">
    <property type="entry name" value="GSPII I/J protein-like"/>
    <property type="match status" value="1"/>
</dbReference>
<comment type="function">
    <text evidence="9">Component of the type II secretion system required for the energy-dependent secretion of extracellular factors such as proteases and toxins from the periplasm.</text>
</comment>
<evidence type="ECO:0000256" key="4">
    <source>
        <dbReference type="ARBA" id="ARBA00022481"/>
    </source>
</evidence>
<dbReference type="Pfam" id="PF02501">
    <property type="entry name" value="T2SSI"/>
    <property type="match status" value="1"/>
</dbReference>
<evidence type="ECO:0000256" key="6">
    <source>
        <dbReference type="ARBA" id="ARBA00022692"/>
    </source>
</evidence>
<dbReference type="GO" id="GO:0015628">
    <property type="term" value="P:protein secretion by the type II secretion system"/>
    <property type="evidence" value="ECO:0007669"/>
    <property type="project" value="UniProtKB-UniRule"/>
</dbReference>
<dbReference type="PROSITE" id="PS00409">
    <property type="entry name" value="PROKAR_NTER_METHYL"/>
    <property type="match status" value="1"/>
</dbReference>
<keyword evidence="8" id="KW-0472">Membrane</keyword>
<dbReference type="RefSeq" id="WP_091344051.1">
    <property type="nucleotide sequence ID" value="NZ_FNRM01000007.1"/>
</dbReference>
<comment type="subunit">
    <text evidence="9">Type II secretion is composed of four main components: the outer membrane complex, the inner membrane complex, the cytoplasmic secretion ATPase and the periplasm-spanning pseudopilus.</text>
</comment>
<evidence type="ECO:0000259" key="10">
    <source>
        <dbReference type="Pfam" id="PF02501"/>
    </source>
</evidence>
<organism evidence="11 12">
    <name type="scientific">Alkalimonas amylolytica</name>
    <dbReference type="NCBI Taxonomy" id="152573"/>
    <lineage>
        <taxon>Bacteria</taxon>
        <taxon>Pseudomonadati</taxon>
        <taxon>Pseudomonadota</taxon>
        <taxon>Gammaproteobacteria</taxon>
        <taxon>Alkalimonas</taxon>
    </lineage>
</organism>
<dbReference type="InterPro" id="IPR012902">
    <property type="entry name" value="N_methyl_site"/>
</dbReference>
<dbReference type="PANTHER" id="PTHR38779">
    <property type="entry name" value="TYPE II SECRETION SYSTEM PROTEIN I-RELATED"/>
    <property type="match status" value="1"/>
</dbReference>
<accession>A0A1H4ENH0</accession>
<comment type="PTM">
    <text evidence="9">Cleaved by prepilin peptidase.</text>
</comment>
<dbReference type="NCBIfam" id="TIGR01707">
    <property type="entry name" value="gspI"/>
    <property type="match status" value="1"/>
</dbReference>
<dbReference type="AlphaFoldDB" id="A0A1H4ENH0"/>
<dbReference type="GO" id="GO:0015627">
    <property type="term" value="C:type II protein secretion system complex"/>
    <property type="evidence" value="ECO:0007669"/>
    <property type="project" value="UniProtKB-UniRule"/>
</dbReference>
<dbReference type="EMBL" id="FNRM01000007">
    <property type="protein sequence ID" value="SEA86561.1"/>
    <property type="molecule type" value="Genomic_DNA"/>
</dbReference>
<dbReference type="InterPro" id="IPR003413">
    <property type="entry name" value="T2SS_GspI_C"/>
</dbReference>
<feature type="domain" description="Type II secretion system protein GspI C-terminal" evidence="10">
    <location>
        <begin position="39"/>
        <end position="117"/>
    </location>
</feature>
<evidence type="ECO:0000256" key="5">
    <source>
        <dbReference type="ARBA" id="ARBA00022519"/>
    </source>
</evidence>
<dbReference type="NCBIfam" id="TIGR02532">
    <property type="entry name" value="IV_pilin_GFxxxE"/>
    <property type="match status" value="1"/>
</dbReference>
<keyword evidence="7" id="KW-1133">Transmembrane helix</keyword>
<evidence type="ECO:0000256" key="3">
    <source>
        <dbReference type="ARBA" id="ARBA00022475"/>
    </source>
</evidence>
<keyword evidence="3" id="KW-1003">Cell membrane</keyword>
<evidence type="ECO:0000256" key="7">
    <source>
        <dbReference type="ARBA" id="ARBA00022989"/>
    </source>
</evidence>
<protein>
    <recommendedName>
        <fullName evidence="9">Type II secretion system protein I</fullName>
        <shortName evidence="9">T2SS minor pseudopilin I</shortName>
    </recommendedName>
</protein>
<evidence type="ECO:0000313" key="12">
    <source>
        <dbReference type="Proteomes" id="UP000198773"/>
    </source>
</evidence>
<dbReference type="GO" id="GO:0005886">
    <property type="term" value="C:plasma membrane"/>
    <property type="evidence" value="ECO:0007669"/>
    <property type="project" value="UniProtKB-SubCell"/>
</dbReference>
<dbReference type="Pfam" id="PF07963">
    <property type="entry name" value="N_methyl"/>
    <property type="match status" value="1"/>
</dbReference>
<evidence type="ECO:0000313" key="11">
    <source>
        <dbReference type="EMBL" id="SEA86561.1"/>
    </source>
</evidence>
<comment type="subcellular location">
    <subcellularLocation>
        <location evidence="1 9">Cell inner membrane</location>
        <topology evidence="1 9">Single-pass membrane protein</topology>
    </subcellularLocation>
</comment>
<dbReference type="STRING" id="152573.SAMN04488051_107157"/>
<keyword evidence="6" id="KW-0812">Transmembrane</keyword>
<keyword evidence="12" id="KW-1185">Reference proteome</keyword>
<evidence type="ECO:0000256" key="1">
    <source>
        <dbReference type="ARBA" id="ARBA00004377"/>
    </source>
</evidence>
<keyword evidence="5 9" id="KW-0997">Cell inner membrane</keyword>
<dbReference type="InterPro" id="IPR010052">
    <property type="entry name" value="T2SS_protein-GspI"/>
</dbReference>
<evidence type="ECO:0000256" key="8">
    <source>
        <dbReference type="ARBA" id="ARBA00023136"/>
    </source>
</evidence>
<dbReference type="SUPFAM" id="SSF54523">
    <property type="entry name" value="Pili subunits"/>
    <property type="match status" value="1"/>
</dbReference>
<sequence length="123" mass="13989">MMRRGFTLIEVLFALAIFATAGLAVMRTVTEHIRAVSMLEDLTFASYVAANQLVLLQLETDWPPAEQSRGEVEMANRLWQWQQRVSRVEDDDLRQVEVTVALAEQPEDVLYRLTTFVGRPHGG</sequence>
<reference evidence="11 12" key="1">
    <citation type="submission" date="2016-10" db="EMBL/GenBank/DDBJ databases">
        <authorList>
            <person name="de Groot N.N."/>
        </authorList>
    </citation>
    <scope>NUCLEOTIDE SEQUENCE [LARGE SCALE GENOMIC DNA]</scope>
    <source>
        <strain evidence="11 12">CGMCC 1.3430</strain>
    </source>
</reference>
<dbReference type="InterPro" id="IPR045584">
    <property type="entry name" value="Pilin-like"/>
</dbReference>
<evidence type="ECO:0000256" key="9">
    <source>
        <dbReference type="RuleBase" id="RU368030"/>
    </source>
</evidence>
<name>A0A1H4ENH0_ALKAM</name>
<evidence type="ECO:0000256" key="2">
    <source>
        <dbReference type="ARBA" id="ARBA00008358"/>
    </source>
</evidence>